<dbReference type="Proteomes" id="UP000536262">
    <property type="component" value="Unassembled WGS sequence"/>
</dbReference>
<evidence type="ECO:0000256" key="1">
    <source>
        <dbReference type="SAM" id="Phobius"/>
    </source>
</evidence>
<feature type="transmembrane region" description="Helical" evidence="1">
    <location>
        <begin position="189"/>
        <end position="207"/>
    </location>
</feature>
<dbReference type="AlphaFoldDB" id="A0A7X0FCU9"/>
<feature type="transmembrane region" description="Helical" evidence="1">
    <location>
        <begin position="219"/>
        <end position="238"/>
    </location>
</feature>
<feature type="transmembrane region" description="Helical" evidence="1">
    <location>
        <begin position="22"/>
        <end position="41"/>
    </location>
</feature>
<proteinExistence type="predicted"/>
<evidence type="ECO:0000313" key="2">
    <source>
        <dbReference type="EMBL" id="MBB6357378.1"/>
    </source>
</evidence>
<keyword evidence="1" id="KW-1133">Transmembrane helix</keyword>
<sequence length="401" mass="41251">MRDAPISETEAELPGTPTARRALWWIILPLLAFAAAIAVLVSTNPLARFNNGTPPVEDIAFERVILGSDGIRVLVRVGGSEPMTIAQVQVDDAYWQFTQDPPGPLERGSSAWIAVPFPWVLGEAHAVNLVTGTGATFAHEIPVAVATPVADSTSLLSQAILGIFVGIVPVAVGLMFYPALRGVGRNGMSFLLALTVGLLAFLMVDAIGDAFELAAESAAIFQGNAMVVLAAAASFLILMGIGRRNGTPQGLALATYIAIGIGLHNFGEGLAIGAAFAAGAAGLGTFLVLGFTIHNVTEGIGIAAPILRERIALWTFAGLTLLAGGPAVLGLWIGSLAFAPQWSALALAIGAGAILQVIVEVTALIRRREGAEGSGLFGPAVMAGLAVGAGFMYLTAMLVKI</sequence>
<dbReference type="RefSeq" id="WP_184702121.1">
    <property type="nucleotide sequence ID" value="NZ_BAABEG010000001.1"/>
</dbReference>
<reference evidence="2 3" key="1">
    <citation type="submission" date="2020-08" db="EMBL/GenBank/DDBJ databases">
        <title>Genomic Encyclopedia of Type Strains, Phase IV (KMG-IV): sequencing the most valuable type-strain genomes for metagenomic binning, comparative biology and taxonomic classification.</title>
        <authorList>
            <person name="Goeker M."/>
        </authorList>
    </citation>
    <scope>NUCLEOTIDE SEQUENCE [LARGE SCALE GENOMIC DNA]</scope>
    <source>
        <strain evidence="2 3">DSM 7051</strain>
    </source>
</reference>
<feature type="transmembrane region" description="Helical" evidence="1">
    <location>
        <begin position="311"/>
        <end position="333"/>
    </location>
</feature>
<feature type="transmembrane region" description="Helical" evidence="1">
    <location>
        <begin position="155"/>
        <end position="177"/>
    </location>
</feature>
<feature type="transmembrane region" description="Helical" evidence="1">
    <location>
        <begin position="345"/>
        <end position="365"/>
    </location>
</feature>
<accession>A0A7X0FCU9</accession>
<name>A0A7X0FCU9_9HYPH</name>
<dbReference type="EMBL" id="JACHOU010000023">
    <property type="protein sequence ID" value="MBB6357378.1"/>
    <property type="molecule type" value="Genomic_DNA"/>
</dbReference>
<protein>
    <submittedName>
        <fullName evidence="2">Zinc transporter ZupT</fullName>
    </submittedName>
</protein>
<organism evidence="2 3">
    <name type="scientific">Aminobacter aganoensis</name>
    <dbReference type="NCBI Taxonomy" id="83264"/>
    <lineage>
        <taxon>Bacteria</taxon>
        <taxon>Pseudomonadati</taxon>
        <taxon>Pseudomonadota</taxon>
        <taxon>Alphaproteobacteria</taxon>
        <taxon>Hyphomicrobiales</taxon>
        <taxon>Phyllobacteriaceae</taxon>
        <taxon>Aminobacter</taxon>
    </lineage>
</organism>
<keyword evidence="3" id="KW-1185">Reference proteome</keyword>
<feature type="transmembrane region" description="Helical" evidence="1">
    <location>
        <begin position="250"/>
        <end position="266"/>
    </location>
</feature>
<feature type="transmembrane region" description="Helical" evidence="1">
    <location>
        <begin position="272"/>
        <end position="291"/>
    </location>
</feature>
<feature type="transmembrane region" description="Helical" evidence="1">
    <location>
        <begin position="377"/>
        <end position="399"/>
    </location>
</feature>
<gene>
    <name evidence="2" type="ORF">GGR00_005200</name>
</gene>
<evidence type="ECO:0000313" key="3">
    <source>
        <dbReference type="Proteomes" id="UP000536262"/>
    </source>
</evidence>
<keyword evidence="1" id="KW-0472">Membrane</keyword>
<keyword evidence="1" id="KW-0812">Transmembrane</keyword>
<comment type="caution">
    <text evidence="2">The sequence shown here is derived from an EMBL/GenBank/DDBJ whole genome shotgun (WGS) entry which is preliminary data.</text>
</comment>